<accession>A0A4Y8ZMQ9</accession>
<gene>
    <name evidence="1" type="ORF">E2493_19635</name>
</gene>
<dbReference type="RefSeq" id="WP_135090280.1">
    <property type="nucleotide sequence ID" value="NZ_SPDV01000069.1"/>
</dbReference>
<evidence type="ECO:0000313" key="2">
    <source>
        <dbReference type="Proteomes" id="UP000298213"/>
    </source>
</evidence>
<name>A0A4Y8ZMQ9_9SPHN</name>
<protein>
    <submittedName>
        <fullName evidence="1">Uncharacterized protein</fullName>
    </submittedName>
</protein>
<dbReference type="OrthoDB" id="7507752at2"/>
<sequence>MKASELQDLLITSLVRTRGGTRRQWRIAIGPVKVRDRATHPHCNWSVSPSGSAAEISAIERLLDDVRLSQPFVTAG</sequence>
<dbReference type="Proteomes" id="UP000298213">
    <property type="component" value="Unassembled WGS sequence"/>
</dbReference>
<comment type="caution">
    <text evidence="1">The sequence shown here is derived from an EMBL/GenBank/DDBJ whole genome shotgun (WGS) entry which is preliminary data.</text>
</comment>
<dbReference type="AlphaFoldDB" id="A0A4Y8ZMQ9"/>
<evidence type="ECO:0000313" key="1">
    <source>
        <dbReference type="EMBL" id="TFI56552.1"/>
    </source>
</evidence>
<organism evidence="1 2">
    <name type="scientific">Sphingomonas parva</name>
    <dbReference type="NCBI Taxonomy" id="2555898"/>
    <lineage>
        <taxon>Bacteria</taxon>
        <taxon>Pseudomonadati</taxon>
        <taxon>Pseudomonadota</taxon>
        <taxon>Alphaproteobacteria</taxon>
        <taxon>Sphingomonadales</taxon>
        <taxon>Sphingomonadaceae</taxon>
        <taxon>Sphingomonas</taxon>
    </lineage>
</organism>
<keyword evidence="2" id="KW-1185">Reference proteome</keyword>
<proteinExistence type="predicted"/>
<dbReference type="EMBL" id="SPDV01000069">
    <property type="protein sequence ID" value="TFI56552.1"/>
    <property type="molecule type" value="Genomic_DNA"/>
</dbReference>
<reference evidence="1 2" key="1">
    <citation type="submission" date="2019-03" db="EMBL/GenBank/DDBJ databases">
        <title>Genome sequence of Sphingomonas sp. 17J27-24.</title>
        <authorList>
            <person name="Kim M."/>
            <person name="Maeng S."/>
            <person name="Sathiyaraj S."/>
        </authorList>
    </citation>
    <scope>NUCLEOTIDE SEQUENCE [LARGE SCALE GENOMIC DNA]</scope>
    <source>
        <strain evidence="1 2">17J27-24</strain>
    </source>
</reference>